<protein>
    <submittedName>
        <fullName evidence="9">DUF421 domain-containing protein</fullName>
    </submittedName>
</protein>
<evidence type="ECO:0000313" key="9">
    <source>
        <dbReference type="EMBL" id="MDV2886126.1"/>
    </source>
</evidence>
<dbReference type="Pfam" id="PF04239">
    <property type="entry name" value="DUF421"/>
    <property type="match status" value="1"/>
</dbReference>
<comment type="subcellular location">
    <subcellularLocation>
        <location evidence="1">Cell membrane</location>
        <topology evidence="1">Multi-pass membrane protein</topology>
    </subcellularLocation>
</comment>
<evidence type="ECO:0000256" key="4">
    <source>
        <dbReference type="ARBA" id="ARBA00022692"/>
    </source>
</evidence>
<comment type="similarity">
    <text evidence="2">Belongs to the UPF0702 family.</text>
</comment>
<dbReference type="AlphaFoldDB" id="A0AAJ2U2R5"/>
<dbReference type="RefSeq" id="WP_022628997.1">
    <property type="nucleotide sequence ID" value="NZ_CP117835.1"/>
</dbReference>
<name>A0AAJ2U2R5_ALKPS</name>
<evidence type="ECO:0000256" key="7">
    <source>
        <dbReference type="SAM" id="Phobius"/>
    </source>
</evidence>
<dbReference type="InterPro" id="IPR023090">
    <property type="entry name" value="UPF0702_alpha/beta_dom_sf"/>
</dbReference>
<keyword evidence="5 7" id="KW-1133">Transmembrane helix</keyword>
<dbReference type="InterPro" id="IPR007353">
    <property type="entry name" value="DUF421"/>
</dbReference>
<organism evidence="9 10">
    <name type="scientific">Alkalihalophilus pseudofirmus</name>
    <name type="common">Bacillus pseudofirmus</name>
    <dbReference type="NCBI Taxonomy" id="79885"/>
    <lineage>
        <taxon>Bacteria</taxon>
        <taxon>Bacillati</taxon>
        <taxon>Bacillota</taxon>
        <taxon>Bacilli</taxon>
        <taxon>Bacillales</taxon>
        <taxon>Bacillaceae</taxon>
        <taxon>Alkalihalophilus</taxon>
    </lineage>
</organism>
<feature type="transmembrane region" description="Helical" evidence="7">
    <location>
        <begin position="38"/>
        <end position="56"/>
    </location>
</feature>
<evidence type="ECO:0000313" key="10">
    <source>
        <dbReference type="Proteomes" id="UP001285636"/>
    </source>
</evidence>
<evidence type="ECO:0000256" key="2">
    <source>
        <dbReference type="ARBA" id="ARBA00006448"/>
    </source>
</evidence>
<dbReference type="PANTHER" id="PTHR34582">
    <property type="entry name" value="UPF0702 TRANSMEMBRANE PROTEIN YCAP"/>
    <property type="match status" value="1"/>
</dbReference>
<dbReference type="EMBL" id="JAWJAY010000003">
    <property type="protein sequence ID" value="MDV2886126.1"/>
    <property type="molecule type" value="Genomic_DNA"/>
</dbReference>
<feature type="transmembrane region" description="Helical" evidence="7">
    <location>
        <begin position="6"/>
        <end position="26"/>
    </location>
</feature>
<comment type="caution">
    <text evidence="9">The sequence shown here is derived from an EMBL/GenBank/DDBJ whole genome shotgun (WGS) entry which is preliminary data.</text>
</comment>
<dbReference type="Proteomes" id="UP001285636">
    <property type="component" value="Unassembled WGS sequence"/>
</dbReference>
<evidence type="ECO:0000259" key="8">
    <source>
        <dbReference type="Pfam" id="PF04239"/>
    </source>
</evidence>
<evidence type="ECO:0000256" key="6">
    <source>
        <dbReference type="ARBA" id="ARBA00023136"/>
    </source>
</evidence>
<keyword evidence="6 7" id="KW-0472">Membrane</keyword>
<dbReference type="GO" id="GO:0005886">
    <property type="term" value="C:plasma membrane"/>
    <property type="evidence" value="ECO:0007669"/>
    <property type="project" value="UniProtKB-SubCell"/>
</dbReference>
<keyword evidence="4 7" id="KW-0812">Transmembrane</keyword>
<sequence length="243" mass="27416">MELTKELFILIIRIITIIPLLLFITLKMGRRSIAELPVFDFLIIITLGAVVGADLADPDIDHLHTAAAVVFIGIFQIIVATLKISNRTFGKMLTFEPAVVIYNGIFLIENLKQIRYSIDNVLMMLRENDVFDVSEVELAIIEANGTLTVHKKADKKPLTRADANVAASHSELALPVIIDGYLYKDVITHLEVSEEWVYQQLEELGVPRIEDVFFASLNKDHTFHVSLRQNQLSLLKEAPPLYH</sequence>
<dbReference type="Gene3D" id="3.30.240.20">
    <property type="entry name" value="bsu07140 like domains"/>
    <property type="match status" value="2"/>
</dbReference>
<proteinExistence type="inferred from homology"/>
<gene>
    <name evidence="9" type="ORF">RYX45_13125</name>
</gene>
<feature type="domain" description="YetF C-terminal" evidence="8">
    <location>
        <begin position="86"/>
        <end position="217"/>
    </location>
</feature>
<evidence type="ECO:0000256" key="1">
    <source>
        <dbReference type="ARBA" id="ARBA00004651"/>
    </source>
</evidence>
<reference evidence="9" key="1">
    <citation type="submission" date="2023-10" db="EMBL/GenBank/DDBJ databases">
        <title>Screening of Alkalihalophilus pseudofirmusBZ-TG-HK211 and Its Alleviation of Salt Stress on Rapeseed Growth.</title>
        <authorList>
            <person name="Zhao B."/>
            <person name="Guo T."/>
        </authorList>
    </citation>
    <scope>NUCLEOTIDE SEQUENCE</scope>
    <source>
        <strain evidence="9">BZ-TG-HK211</strain>
    </source>
</reference>
<feature type="transmembrane region" description="Helical" evidence="7">
    <location>
        <begin position="62"/>
        <end position="82"/>
    </location>
</feature>
<evidence type="ECO:0000256" key="3">
    <source>
        <dbReference type="ARBA" id="ARBA00022475"/>
    </source>
</evidence>
<keyword evidence="3" id="KW-1003">Cell membrane</keyword>
<evidence type="ECO:0000256" key="5">
    <source>
        <dbReference type="ARBA" id="ARBA00022989"/>
    </source>
</evidence>
<accession>A0AAJ2U2R5</accession>
<dbReference type="PANTHER" id="PTHR34582:SF6">
    <property type="entry name" value="UPF0702 TRANSMEMBRANE PROTEIN YCAP"/>
    <property type="match status" value="1"/>
</dbReference>